<dbReference type="RefSeq" id="WP_042531650.1">
    <property type="nucleotide sequence ID" value="NZ_CP010827.1"/>
</dbReference>
<sequence length="217" mass="23015">MNITVLGATGMAGAAIAQEATRRGHHVTAVSRNPQETNDPYTTVTRLDLTDLEAPLQPVLNDADAVVLAVRMAPGDESRVAPLTSRVLDHAAVAGVRVLVVGGAAPLRSPHDRELLVLDDPAFVPTQWRDVASASLDQFNACTKHPNQNWIYLSPSAVFEPGQGTGAYRRGGDTLLINHDGTSRITPADLALAVLDELEQPSAVHHFTAIELGKGLA</sequence>
<dbReference type="InterPro" id="IPR016040">
    <property type="entry name" value="NAD(P)-bd_dom"/>
</dbReference>
<dbReference type="HOGENOM" id="CLU_025711_3_1_11"/>
<dbReference type="EMBL" id="CP010827">
    <property type="protein sequence ID" value="AJI79393.1"/>
    <property type="molecule type" value="Genomic_DNA"/>
</dbReference>
<dbReference type="Gene3D" id="3.40.50.720">
    <property type="entry name" value="NAD(P)-binding Rossmann-like Domain"/>
    <property type="match status" value="1"/>
</dbReference>
<dbReference type="InterPro" id="IPR036291">
    <property type="entry name" value="NAD(P)-bd_dom_sf"/>
</dbReference>
<proteinExistence type="predicted"/>
<evidence type="ECO:0000313" key="2">
    <source>
        <dbReference type="EMBL" id="AJI79393.1"/>
    </source>
</evidence>
<dbReference type="GO" id="GO:0016646">
    <property type="term" value="F:oxidoreductase activity, acting on the CH-NH group of donors, NAD or NADP as acceptor"/>
    <property type="evidence" value="ECO:0007669"/>
    <property type="project" value="TreeGrafter"/>
</dbReference>
<dbReference type="AlphaFoldDB" id="A0A0B6EX48"/>
<reference evidence="2 3" key="1">
    <citation type="journal article" date="2015" name="Genome Announc.">
        <title>Complete Genome Sequence and Annotation of Corynebacterium singulare DSM 44357, Isolated from a Human Semen Specimen.</title>
        <authorList>
            <person name="Merten M."/>
            <person name="Brinkrolf K."/>
            <person name="Albersmeier A."/>
            <person name="Kutter Y."/>
            <person name="Ruckert C."/>
            <person name="Tauch A."/>
        </authorList>
    </citation>
    <scope>NUCLEOTIDE SEQUENCE [LARGE SCALE GENOMIC DNA]</scope>
    <source>
        <strain evidence="2">IBS B52218</strain>
    </source>
</reference>
<dbReference type="STRING" id="161899.CSING_09375"/>
<dbReference type="SUPFAM" id="SSF51735">
    <property type="entry name" value="NAD(P)-binding Rossmann-fold domains"/>
    <property type="match status" value="1"/>
</dbReference>
<name>A0A0B6EX48_9CORY</name>
<dbReference type="KEGG" id="csx:CSING_09375"/>
<dbReference type="Proteomes" id="UP000031890">
    <property type="component" value="Chromosome"/>
</dbReference>
<gene>
    <name evidence="2" type="ORF">CSING_09375</name>
</gene>
<dbReference type="OrthoDB" id="3191258at2"/>
<dbReference type="PANTHER" id="PTHR43355">
    <property type="entry name" value="FLAVIN REDUCTASE (NADPH)"/>
    <property type="match status" value="1"/>
</dbReference>
<dbReference type="InterPro" id="IPR051606">
    <property type="entry name" value="Polyketide_Oxido-like"/>
</dbReference>
<dbReference type="PANTHER" id="PTHR43355:SF2">
    <property type="entry name" value="FLAVIN REDUCTASE (NADPH)"/>
    <property type="match status" value="1"/>
</dbReference>
<dbReference type="Pfam" id="PF13460">
    <property type="entry name" value="NAD_binding_10"/>
    <property type="match status" value="1"/>
</dbReference>
<accession>A0A0B6EX48</accession>
<protein>
    <submittedName>
        <fullName evidence="2">Putative NADH-flavin reductase</fullName>
    </submittedName>
</protein>
<evidence type="ECO:0000313" key="3">
    <source>
        <dbReference type="Proteomes" id="UP000031890"/>
    </source>
</evidence>
<organism evidence="2 3">
    <name type="scientific">Corynebacterium singulare</name>
    <dbReference type="NCBI Taxonomy" id="161899"/>
    <lineage>
        <taxon>Bacteria</taxon>
        <taxon>Bacillati</taxon>
        <taxon>Actinomycetota</taxon>
        <taxon>Actinomycetes</taxon>
        <taxon>Mycobacteriales</taxon>
        <taxon>Corynebacteriaceae</taxon>
        <taxon>Corynebacterium</taxon>
    </lineage>
</organism>
<feature type="domain" description="NAD(P)-binding" evidence="1">
    <location>
        <begin position="7"/>
        <end position="199"/>
    </location>
</feature>
<evidence type="ECO:0000259" key="1">
    <source>
        <dbReference type="Pfam" id="PF13460"/>
    </source>
</evidence>